<keyword evidence="7" id="KW-1185">Reference proteome</keyword>
<dbReference type="PANTHER" id="PTHR30028:SF0">
    <property type="entry name" value="PROTEIN ALUMINUM SENSITIVE 3"/>
    <property type="match status" value="1"/>
</dbReference>
<evidence type="ECO:0000313" key="6">
    <source>
        <dbReference type="EMBL" id="KAG1315263.1"/>
    </source>
</evidence>
<dbReference type="InterPro" id="IPR005226">
    <property type="entry name" value="UPF0014_fam"/>
</dbReference>
<comment type="similarity">
    <text evidence="2">Belongs to the UPF0014 family.</text>
</comment>
<proteinExistence type="inferred from homology"/>
<dbReference type="Proteomes" id="UP000716291">
    <property type="component" value="Unassembled WGS sequence"/>
</dbReference>
<comment type="caution">
    <text evidence="6">The sequence shown here is derived from an EMBL/GenBank/DDBJ whole genome shotgun (WGS) entry which is preliminary data.</text>
</comment>
<dbReference type="PANTHER" id="PTHR30028">
    <property type="entry name" value="UPF0014 INNER MEMBRANE PROTEIN YBBM-RELATED"/>
    <property type="match status" value="1"/>
</dbReference>
<dbReference type="OrthoDB" id="432685at2759"/>
<evidence type="ECO:0000256" key="2">
    <source>
        <dbReference type="ARBA" id="ARBA00005268"/>
    </source>
</evidence>
<dbReference type="GO" id="GO:0005886">
    <property type="term" value="C:plasma membrane"/>
    <property type="evidence" value="ECO:0007669"/>
    <property type="project" value="TreeGrafter"/>
</dbReference>
<keyword evidence="5" id="KW-0472">Membrane</keyword>
<name>A0A9P7BXW0_RHIOR</name>
<dbReference type="Pfam" id="PF03649">
    <property type="entry name" value="UPF0014"/>
    <property type="match status" value="1"/>
</dbReference>
<evidence type="ECO:0000313" key="7">
    <source>
        <dbReference type="Proteomes" id="UP000716291"/>
    </source>
</evidence>
<evidence type="ECO:0000256" key="4">
    <source>
        <dbReference type="ARBA" id="ARBA00022989"/>
    </source>
</evidence>
<organism evidence="6 7">
    <name type="scientific">Rhizopus oryzae</name>
    <name type="common">Mucormycosis agent</name>
    <name type="synonym">Rhizopus arrhizus var. delemar</name>
    <dbReference type="NCBI Taxonomy" id="64495"/>
    <lineage>
        <taxon>Eukaryota</taxon>
        <taxon>Fungi</taxon>
        <taxon>Fungi incertae sedis</taxon>
        <taxon>Mucoromycota</taxon>
        <taxon>Mucoromycotina</taxon>
        <taxon>Mucoromycetes</taxon>
        <taxon>Mucorales</taxon>
        <taxon>Mucorineae</taxon>
        <taxon>Rhizopodaceae</taxon>
        <taxon>Rhizopus</taxon>
    </lineage>
</organism>
<keyword evidence="3" id="KW-0812">Transmembrane</keyword>
<protein>
    <submittedName>
        <fullName evidence="6">Uncharacterized protein</fullName>
    </submittedName>
</protein>
<comment type="subcellular location">
    <subcellularLocation>
        <location evidence="1">Membrane</location>
        <topology evidence="1">Multi-pass membrane protein</topology>
    </subcellularLocation>
</comment>
<keyword evidence="4" id="KW-1133">Transmembrane helix</keyword>
<evidence type="ECO:0000256" key="1">
    <source>
        <dbReference type="ARBA" id="ARBA00004141"/>
    </source>
</evidence>
<dbReference type="EMBL" id="JAANQT010000054">
    <property type="protein sequence ID" value="KAG1315263.1"/>
    <property type="molecule type" value="Genomic_DNA"/>
</dbReference>
<evidence type="ECO:0000256" key="5">
    <source>
        <dbReference type="ARBA" id="ARBA00023136"/>
    </source>
</evidence>
<gene>
    <name evidence="6" type="ORF">G6F64_000792</name>
</gene>
<dbReference type="AlphaFoldDB" id="A0A9P7BXW0"/>
<reference evidence="6" key="1">
    <citation type="journal article" date="2020" name="Microb. Genom.">
        <title>Genetic diversity of clinical and environmental Mucorales isolates obtained from an investigation of mucormycosis cases among solid organ transplant recipients.</title>
        <authorList>
            <person name="Nguyen M.H."/>
            <person name="Kaul D."/>
            <person name="Muto C."/>
            <person name="Cheng S.J."/>
            <person name="Richter R.A."/>
            <person name="Bruno V.M."/>
            <person name="Liu G."/>
            <person name="Beyhan S."/>
            <person name="Sundermann A.J."/>
            <person name="Mounaud S."/>
            <person name="Pasculle A.W."/>
            <person name="Nierman W.C."/>
            <person name="Driscoll E."/>
            <person name="Cumbie R."/>
            <person name="Clancy C.J."/>
            <person name="Dupont C.L."/>
        </authorList>
    </citation>
    <scope>NUCLEOTIDE SEQUENCE</scope>
    <source>
        <strain evidence="6">GL11</strain>
    </source>
</reference>
<sequence length="109" mass="11933">MFITYLGAAVILRVEPFWDPPTFVPVMGMLLGNSMTSVAMATERCLDQFKFHAPVLETRLAYGATRYEASLPLAVEAIRIALIPVITQLSVMGMINIPGMMTGQIMAVL</sequence>
<accession>A0A9P7BXW0</accession>
<evidence type="ECO:0000256" key="3">
    <source>
        <dbReference type="ARBA" id="ARBA00022692"/>
    </source>
</evidence>